<accession>A0A1C6HHS8</accession>
<dbReference type="AlphaFoldDB" id="A0A1C6HHS8"/>
<name>A0A1C6HHS8_9FIRM</name>
<organism evidence="1">
    <name type="scientific">uncultured Anaerotruncus sp</name>
    <dbReference type="NCBI Taxonomy" id="905011"/>
    <lineage>
        <taxon>Bacteria</taxon>
        <taxon>Bacillati</taxon>
        <taxon>Bacillota</taxon>
        <taxon>Clostridia</taxon>
        <taxon>Eubacteriales</taxon>
        <taxon>Oscillospiraceae</taxon>
        <taxon>Anaerotruncus</taxon>
        <taxon>environmental samples</taxon>
    </lineage>
</organism>
<sequence length="76" mass="8795">MTVEEYWSVDRLEGETAVCQDDGGALHLLPLDQLDFAVQESDVLRRTESGWALAPEEKKRRQQRAEALLRRLEGRR</sequence>
<gene>
    <name evidence="1" type="ORF">SAMEA3545359_00860</name>
</gene>
<reference evidence="1" key="1">
    <citation type="submission" date="2015-09" db="EMBL/GenBank/DDBJ databases">
        <authorList>
            <consortium name="Pathogen Informatics"/>
        </authorList>
    </citation>
    <scope>NUCLEOTIDE SEQUENCE</scope>
    <source>
        <strain evidence="1">2789STDY5834896</strain>
    </source>
</reference>
<evidence type="ECO:0000313" key="1">
    <source>
        <dbReference type="EMBL" id="SCJ57077.1"/>
    </source>
</evidence>
<protein>
    <submittedName>
        <fullName evidence="1">Protein of uncharacterized function (DUF3006)</fullName>
    </submittedName>
</protein>
<dbReference type="InterPro" id="IPR021377">
    <property type="entry name" value="DUF3006"/>
</dbReference>
<dbReference type="EMBL" id="FMHG01000001">
    <property type="protein sequence ID" value="SCJ57077.1"/>
    <property type="molecule type" value="Genomic_DNA"/>
</dbReference>
<proteinExistence type="predicted"/>
<dbReference type="Pfam" id="PF11213">
    <property type="entry name" value="DUF3006"/>
    <property type="match status" value="1"/>
</dbReference>